<sequence>MGRRDGGEAASTTRTTGQDTEGGQGALRGVGAGEAASAEEGRGSRRSATNESEPVIASSSLSPISFTGFVARSHSSLSPAAISHISPEHKSFNGQSPGQDNSSSSPASVGSSYAEAVLSSRLPSLFRKKLSPSHTPHSDTEVSAMMMNRKLLRDLRREISRYDDDNDELLLAKSTPNNMIGSHRSPQSEGAGSLAAYRNLFKQQPASVSALNFDKLRSVDHVHTARVSPACKSEVTLSSPQETVSSVSSHHVKRMNLTPRDHIVKSILQDDSEEEDSSDDSNELFPRSSTFSKRSGKAWEQQAHAAAGHHSQSSRSPRRRQDLIPPHMRSRWSEPPNPKSVGHWHAGEANTSISVGHAEQDVLSSQASAAGSSRNEIEFVGSMRDYVESEAEEGEILQTSANTEDEAWREEEHRSPDLSMQSLRSQEGTHRADEEHGEEEREDQTPNKTRTNFESIEVSSKVPTATISRDSMKLLYTGMNQDVEFLKAELVGAKVQEPKSWAAGKAKGADDASGFPAMEEKSSSNAIEHTDSRLCNTLSRGLNSVLSRRDDKMSLGASELQARCASALNEEGIRSVEDWKALEKCPLIASMALLELRQEHLTYVEIAEIYSSFTSAAQDAALLEEEGEGGCQRVCCPRAVCLI</sequence>
<reference evidence="4" key="2">
    <citation type="submission" date="2012-11" db="EMBL/GenBank/DDBJ databases">
        <authorList>
            <person name="Kuo A."/>
            <person name="Curtis B.A."/>
            <person name="Tanifuji G."/>
            <person name="Burki F."/>
            <person name="Gruber A."/>
            <person name="Irimia M."/>
            <person name="Maruyama S."/>
            <person name="Arias M.C."/>
            <person name="Ball S.G."/>
            <person name="Gile G.H."/>
            <person name="Hirakawa Y."/>
            <person name="Hopkins J.F."/>
            <person name="Rensing S.A."/>
            <person name="Schmutz J."/>
            <person name="Symeonidi A."/>
            <person name="Elias M."/>
            <person name="Eveleigh R.J."/>
            <person name="Herman E.K."/>
            <person name="Klute M.J."/>
            <person name="Nakayama T."/>
            <person name="Obornik M."/>
            <person name="Reyes-Prieto A."/>
            <person name="Armbrust E.V."/>
            <person name="Aves S.J."/>
            <person name="Beiko R.G."/>
            <person name="Coutinho P."/>
            <person name="Dacks J.B."/>
            <person name="Durnford D.G."/>
            <person name="Fast N.M."/>
            <person name="Green B.R."/>
            <person name="Grisdale C."/>
            <person name="Hempe F."/>
            <person name="Henrissat B."/>
            <person name="Hoppner M.P."/>
            <person name="Ishida K.-I."/>
            <person name="Kim E."/>
            <person name="Koreny L."/>
            <person name="Kroth P.G."/>
            <person name="Liu Y."/>
            <person name="Malik S.-B."/>
            <person name="Maier U.G."/>
            <person name="McRose D."/>
            <person name="Mock T."/>
            <person name="Neilson J.A."/>
            <person name="Onodera N.T."/>
            <person name="Poole A.M."/>
            <person name="Pritham E.J."/>
            <person name="Richards T.A."/>
            <person name="Rocap G."/>
            <person name="Roy S.W."/>
            <person name="Sarai C."/>
            <person name="Schaack S."/>
            <person name="Shirato S."/>
            <person name="Slamovits C.H."/>
            <person name="Spencer D.F."/>
            <person name="Suzuki S."/>
            <person name="Worden A.Z."/>
            <person name="Zauner S."/>
            <person name="Barry K."/>
            <person name="Bell C."/>
            <person name="Bharti A.K."/>
            <person name="Crow J.A."/>
            <person name="Grimwood J."/>
            <person name="Kramer R."/>
            <person name="Lindquist E."/>
            <person name="Lucas S."/>
            <person name="Salamov A."/>
            <person name="McFadden G.I."/>
            <person name="Lane C.E."/>
            <person name="Keeling P.J."/>
            <person name="Gray M.W."/>
            <person name="Grigoriev I.V."/>
            <person name="Archibald J.M."/>
        </authorList>
    </citation>
    <scope>NUCLEOTIDE SEQUENCE</scope>
    <source>
        <strain evidence="4">CCMP2712</strain>
    </source>
</reference>
<dbReference type="HOGENOM" id="CLU_426090_0_0_1"/>
<dbReference type="KEGG" id="gtt:GUITHDRAFT_141570"/>
<reference evidence="2 4" key="1">
    <citation type="journal article" date="2012" name="Nature">
        <title>Algal genomes reveal evolutionary mosaicism and the fate of nucleomorphs.</title>
        <authorList>
            <consortium name="DOE Joint Genome Institute"/>
            <person name="Curtis B.A."/>
            <person name="Tanifuji G."/>
            <person name="Burki F."/>
            <person name="Gruber A."/>
            <person name="Irimia M."/>
            <person name="Maruyama S."/>
            <person name="Arias M.C."/>
            <person name="Ball S.G."/>
            <person name="Gile G.H."/>
            <person name="Hirakawa Y."/>
            <person name="Hopkins J.F."/>
            <person name="Kuo A."/>
            <person name="Rensing S.A."/>
            <person name="Schmutz J."/>
            <person name="Symeonidi A."/>
            <person name="Elias M."/>
            <person name="Eveleigh R.J."/>
            <person name="Herman E.K."/>
            <person name="Klute M.J."/>
            <person name="Nakayama T."/>
            <person name="Obornik M."/>
            <person name="Reyes-Prieto A."/>
            <person name="Armbrust E.V."/>
            <person name="Aves S.J."/>
            <person name="Beiko R.G."/>
            <person name="Coutinho P."/>
            <person name="Dacks J.B."/>
            <person name="Durnford D.G."/>
            <person name="Fast N.M."/>
            <person name="Green B.R."/>
            <person name="Grisdale C.J."/>
            <person name="Hempel F."/>
            <person name="Henrissat B."/>
            <person name="Hoppner M.P."/>
            <person name="Ishida K."/>
            <person name="Kim E."/>
            <person name="Koreny L."/>
            <person name="Kroth P.G."/>
            <person name="Liu Y."/>
            <person name="Malik S.B."/>
            <person name="Maier U.G."/>
            <person name="McRose D."/>
            <person name="Mock T."/>
            <person name="Neilson J.A."/>
            <person name="Onodera N.T."/>
            <person name="Poole A.M."/>
            <person name="Pritham E.J."/>
            <person name="Richards T.A."/>
            <person name="Rocap G."/>
            <person name="Roy S.W."/>
            <person name="Sarai C."/>
            <person name="Schaack S."/>
            <person name="Shirato S."/>
            <person name="Slamovits C.H."/>
            <person name="Spencer D.F."/>
            <person name="Suzuki S."/>
            <person name="Worden A.Z."/>
            <person name="Zauner S."/>
            <person name="Barry K."/>
            <person name="Bell C."/>
            <person name="Bharti A.K."/>
            <person name="Crow J.A."/>
            <person name="Grimwood J."/>
            <person name="Kramer R."/>
            <person name="Lindquist E."/>
            <person name="Lucas S."/>
            <person name="Salamov A."/>
            <person name="McFadden G.I."/>
            <person name="Lane C.E."/>
            <person name="Keeling P.J."/>
            <person name="Gray M.W."/>
            <person name="Grigoriev I.V."/>
            <person name="Archibald J.M."/>
        </authorList>
    </citation>
    <scope>NUCLEOTIDE SEQUENCE</scope>
    <source>
        <strain evidence="2 4">CCMP2712</strain>
    </source>
</reference>
<dbReference type="AlphaFoldDB" id="L1J0P5"/>
<proteinExistence type="predicted"/>
<feature type="compositionally biased region" description="Polar residues" evidence="1">
    <location>
        <begin position="10"/>
        <end position="19"/>
    </location>
</feature>
<feature type="region of interest" description="Disordered" evidence="1">
    <location>
        <begin position="230"/>
        <end position="345"/>
    </location>
</feature>
<evidence type="ECO:0000313" key="4">
    <source>
        <dbReference type="Proteomes" id="UP000011087"/>
    </source>
</evidence>
<feature type="region of interest" description="Disordered" evidence="1">
    <location>
        <begin position="390"/>
        <end position="460"/>
    </location>
</feature>
<organism evidence="2">
    <name type="scientific">Guillardia theta (strain CCMP2712)</name>
    <name type="common">Cryptophyte</name>
    <dbReference type="NCBI Taxonomy" id="905079"/>
    <lineage>
        <taxon>Eukaryota</taxon>
        <taxon>Cryptophyceae</taxon>
        <taxon>Pyrenomonadales</taxon>
        <taxon>Geminigeraceae</taxon>
        <taxon>Guillardia</taxon>
    </lineage>
</organism>
<feature type="compositionally biased region" description="Polar residues" evidence="1">
    <location>
        <begin position="92"/>
        <end position="101"/>
    </location>
</feature>
<feature type="compositionally biased region" description="Low complexity" evidence="1">
    <location>
        <begin position="301"/>
        <end position="315"/>
    </location>
</feature>
<reference evidence="3" key="3">
    <citation type="submission" date="2016-03" db="UniProtKB">
        <authorList>
            <consortium name="EnsemblProtists"/>
        </authorList>
    </citation>
    <scope>IDENTIFICATION</scope>
</reference>
<keyword evidence="4" id="KW-1185">Reference proteome</keyword>
<gene>
    <name evidence="2" type="ORF">GUITHDRAFT_141570</name>
</gene>
<protein>
    <submittedName>
        <fullName evidence="2 3">Uncharacterized protein</fullName>
    </submittedName>
</protein>
<name>L1J0P5_GUITC</name>
<feature type="compositionally biased region" description="Polar residues" evidence="1">
    <location>
        <begin position="49"/>
        <end position="59"/>
    </location>
</feature>
<feature type="compositionally biased region" description="Polar residues" evidence="1">
    <location>
        <begin position="446"/>
        <end position="460"/>
    </location>
</feature>
<accession>L1J0P5</accession>
<evidence type="ECO:0000256" key="1">
    <source>
        <dbReference type="SAM" id="MobiDB-lite"/>
    </source>
</evidence>
<evidence type="ECO:0000313" key="2">
    <source>
        <dbReference type="EMBL" id="EKX42103.1"/>
    </source>
</evidence>
<dbReference type="EnsemblProtists" id="EKX42103">
    <property type="protein sequence ID" value="EKX42103"/>
    <property type="gene ID" value="GUITHDRAFT_141570"/>
</dbReference>
<feature type="region of interest" description="Disordered" evidence="1">
    <location>
        <begin position="87"/>
        <end position="110"/>
    </location>
</feature>
<evidence type="ECO:0000313" key="3">
    <source>
        <dbReference type="EnsemblProtists" id="EKX42103"/>
    </source>
</evidence>
<dbReference type="EMBL" id="JH993019">
    <property type="protein sequence ID" value="EKX42103.1"/>
    <property type="molecule type" value="Genomic_DNA"/>
</dbReference>
<dbReference type="GeneID" id="17298754"/>
<dbReference type="PaxDb" id="55529-EKX42103"/>
<feature type="region of interest" description="Disordered" evidence="1">
    <location>
        <begin position="502"/>
        <end position="528"/>
    </location>
</feature>
<dbReference type="Proteomes" id="UP000011087">
    <property type="component" value="Unassembled WGS sequence"/>
</dbReference>
<feature type="compositionally biased region" description="Basic and acidic residues" evidence="1">
    <location>
        <begin position="518"/>
        <end position="528"/>
    </location>
</feature>
<feature type="region of interest" description="Disordered" evidence="1">
    <location>
        <begin position="1"/>
        <end position="59"/>
    </location>
</feature>
<dbReference type="RefSeq" id="XP_005829083.1">
    <property type="nucleotide sequence ID" value="XM_005829026.1"/>
</dbReference>
<feature type="compositionally biased region" description="Gly residues" evidence="1">
    <location>
        <begin position="20"/>
        <end position="32"/>
    </location>
</feature>
<feature type="compositionally biased region" description="Acidic residues" evidence="1">
    <location>
        <begin position="270"/>
        <end position="282"/>
    </location>
</feature>